<sequence length="142" mass="16109">MHPLRFPNTSIRAKVFVRKIGFKLREMRLNHVELFYVFLLHFRSESSKERGWPTMSRPSAKVADHGQATYRGGRPRPAPLQGQPVAVAAASKSRRKGGRPLAGRLLVTRGRRHQRRGDSGGAVKAKSARASFYRKIIMHLRI</sequence>
<dbReference type="Proteomes" id="UP000287651">
    <property type="component" value="Unassembled WGS sequence"/>
</dbReference>
<evidence type="ECO:0000313" key="2">
    <source>
        <dbReference type="EMBL" id="RRT41453.1"/>
    </source>
</evidence>
<evidence type="ECO:0000313" key="3">
    <source>
        <dbReference type="Proteomes" id="UP000287651"/>
    </source>
</evidence>
<organism evidence="2 3">
    <name type="scientific">Ensete ventricosum</name>
    <name type="common">Abyssinian banana</name>
    <name type="synonym">Musa ensete</name>
    <dbReference type="NCBI Taxonomy" id="4639"/>
    <lineage>
        <taxon>Eukaryota</taxon>
        <taxon>Viridiplantae</taxon>
        <taxon>Streptophyta</taxon>
        <taxon>Embryophyta</taxon>
        <taxon>Tracheophyta</taxon>
        <taxon>Spermatophyta</taxon>
        <taxon>Magnoliopsida</taxon>
        <taxon>Liliopsida</taxon>
        <taxon>Zingiberales</taxon>
        <taxon>Musaceae</taxon>
        <taxon>Ensete</taxon>
    </lineage>
</organism>
<accession>A0A426XPL1</accession>
<proteinExistence type="predicted"/>
<dbReference type="EMBL" id="AMZH03018564">
    <property type="protein sequence ID" value="RRT41453.1"/>
    <property type="molecule type" value="Genomic_DNA"/>
</dbReference>
<name>A0A426XPL1_ENSVE</name>
<gene>
    <name evidence="2" type="ORF">B296_00026695</name>
</gene>
<comment type="caution">
    <text evidence="2">The sequence shown here is derived from an EMBL/GenBank/DDBJ whole genome shotgun (WGS) entry which is preliminary data.</text>
</comment>
<evidence type="ECO:0000256" key="1">
    <source>
        <dbReference type="SAM" id="MobiDB-lite"/>
    </source>
</evidence>
<dbReference type="AlphaFoldDB" id="A0A426XPL1"/>
<feature type="region of interest" description="Disordered" evidence="1">
    <location>
        <begin position="49"/>
        <end position="84"/>
    </location>
</feature>
<protein>
    <submittedName>
        <fullName evidence="2">Uncharacterized protein</fullName>
    </submittedName>
</protein>
<reference evidence="2 3" key="1">
    <citation type="journal article" date="2014" name="Agronomy (Basel)">
        <title>A Draft Genome Sequence for Ensete ventricosum, the Drought-Tolerant Tree Against Hunger.</title>
        <authorList>
            <person name="Harrison J."/>
            <person name="Moore K.A."/>
            <person name="Paszkiewicz K."/>
            <person name="Jones T."/>
            <person name="Grant M."/>
            <person name="Ambacheew D."/>
            <person name="Muzemil S."/>
            <person name="Studholme D.J."/>
        </authorList>
    </citation>
    <scope>NUCLEOTIDE SEQUENCE [LARGE SCALE GENOMIC DNA]</scope>
</reference>